<gene>
    <name evidence="2" type="ORF">K7B10_00125</name>
</gene>
<evidence type="ECO:0000313" key="3">
    <source>
        <dbReference type="Proteomes" id="UP001520654"/>
    </source>
</evidence>
<feature type="compositionally biased region" description="Basic and acidic residues" evidence="1">
    <location>
        <begin position="183"/>
        <end position="197"/>
    </location>
</feature>
<dbReference type="EMBL" id="JAINUL010000001">
    <property type="protein sequence ID" value="MCC0093242.1"/>
    <property type="molecule type" value="Genomic_DNA"/>
</dbReference>
<sequence>MMPKKAETGSTTADLLAYLFGPGERDEHTDPHLVAAWDPDLPCPARTPGRMTLADLALLLDAPVEALRGSKPAEHVWHVSVRNAPGDRRLSDAEWAEVAAAMVHAAGIAEHGDEQACRWVAVRHAEDHIHIAATLARQDGRHPRVRGDIPAMHTAARNFEARWGLTPMSPLDRTARRRPVTGEAEKAARRGLAETARESLQRTVRTAAALAHGDTDFLDRLRDAGVRVRERLGDDGTLVGYSVALPGDRADRGSRPVWFAGSTLAYDLSLPRVRERFTPLVTDADWALAEHRIREAAELLGRAGQDEGAGDVAALGDLLAVAAAHAPALVRTRVQAAADAFEQAARAPGARCLEGRARAGWRASTRALERAPRAARGDGAAVVLTLLLALVEAVEAAASWHRAQAFRAQAKAASEAAVLLREAAGLTGNRPPTAKPRTSRVVRTAGRGLPGAAPVTGVPVRPRPDPGRPGPSRTR</sequence>
<organism evidence="2 3">
    <name type="scientific">Streptomyces flavotricini</name>
    <dbReference type="NCBI Taxonomy" id="66888"/>
    <lineage>
        <taxon>Bacteria</taxon>
        <taxon>Bacillati</taxon>
        <taxon>Actinomycetota</taxon>
        <taxon>Actinomycetes</taxon>
        <taxon>Kitasatosporales</taxon>
        <taxon>Streptomycetaceae</taxon>
        <taxon>Streptomyces</taxon>
    </lineage>
</organism>
<comment type="caution">
    <text evidence="2">The sequence shown here is derived from an EMBL/GenBank/DDBJ whole genome shotgun (WGS) entry which is preliminary data.</text>
</comment>
<name>A0ABS8DX38_9ACTN</name>
<dbReference type="Proteomes" id="UP001520654">
    <property type="component" value="Unassembled WGS sequence"/>
</dbReference>
<dbReference type="RefSeq" id="WP_229345764.1">
    <property type="nucleotide sequence ID" value="NZ_JAINUL010000001.1"/>
</dbReference>
<feature type="region of interest" description="Disordered" evidence="1">
    <location>
        <begin position="170"/>
        <end position="197"/>
    </location>
</feature>
<feature type="region of interest" description="Disordered" evidence="1">
    <location>
        <begin position="426"/>
        <end position="475"/>
    </location>
</feature>
<evidence type="ECO:0000256" key="1">
    <source>
        <dbReference type="SAM" id="MobiDB-lite"/>
    </source>
</evidence>
<accession>A0ABS8DX38</accession>
<feature type="compositionally biased region" description="Low complexity" evidence="1">
    <location>
        <begin position="450"/>
        <end position="460"/>
    </location>
</feature>
<evidence type="ECO:0000313" key="2">
    <source>
        <dbReference type="EMBL" id="MCC0093242.1"/>
    </source>
</evidence>
<keyword evidence="3" id="KW-1185">Reference proteome</keyword>
<protein>
    <submittedName>
        <fullName evidence="2">Mobilization protein</fullName>
    </submittedName>
</protein>
<proteinExistence type="predicted"/>
<reference evidence="2 3" key="1">
    <citation type="submission" date="2021-08" db="EMBL/GenBank/DDBJ databases">
        <title>Genomic Architecture of Streptomyces flavotricini NGL1 and Streptomyces erythrochromogenes HMS4 With Differential Plant Beneficial attributes and laccase production capabilities.</title>
        <authorList>
            <person name="Salwan R."/>
            <person name="Kaur R."/>
            <person name="Sharma V."/>
        </authorList>
    </citation>
    <scope>NUCLEOTIDE SEQUENCE [LARGE SCALE GENOMIC DNA]</scope>
    <source>
        <strain evidence="2 3">NGL1</strain>
    </source>
</reference>